<dbReference type="AlphaFoldDB" id="A0A9R1TN70"/>
<keyword evidence="2" id="KW-1185">Reference proteome</keyword>
<reference evidence="3" key="1">
    <citation type="submission" date="2025-08" db="UniProtKB">
        <authorList>
            <consortium name="RefSeq"/>
        </authorList>
    </citation>
    <scope>IDENTIFICATION</scope>
    <source>
        <strain evidence="3">USDA-PBARC FA_bdor</strain>
        <tissue evidence="3">Whole organism</tissue>
    </source>
</reference>
<gene>
    <name evidence="3" type="primary">LOC105272044</name>
</gene>
<evidence type="ECO:0000313" key="3">
    <source>
        <dbReference type="RefSeq" id="XP_011312225.1"/>
    </source>
</evidence>
<evidence type="ECO:0000313" key="2">
    <source>
        <dbReference type="Proteomes" id="UP000694866"/>
    </source>
</evidence>
<dbReference type="RefSeq" id="XP_011312225.1">
    <property type="nucleotide sequence ID" value="XM_011313923.1"/>
</dbReference>
<dbReference type="GeneID" id="105272044"/>
<keyword evidence="1" id="KW-0732">Signal</keyword>
<name>A0A9R1TN70_9HYME</name>
<dbReference type="Proteomes" id="UP000694866">
    <property type="component" value="Unplaced"/>
</dbReference>
<organism evidence="2 3">
    <name type="scientific">Fopius arisanus</name>
    <dbReference type="NCBI Taxonomy" id="64838"/>
    <lineage>
        <taxon>Eukaryota</taxon>
        <taxon>Metazoa</taxon>
        <taxon>Ecdysozoa</taxon>
        <taxon>Arthropoda</taxon>
        <taxon>Hexapoda</taxon>
        <taxon>Insecta</taxon>
        <taxon>Pterygota</taxon>
        <taxon>Neoptera</taxon>
        <taxon>Endopterygota</taxon>
        <taxon>Hymenoptera</taxon>
        <taxon>Apocrita</taxon>
        <taxon>Ichneumonoidea</taxon>
        <taxon>Braconidae</taxon>
        <taxon>Opiinae</taxon>
        <taxon>Fopius</taxon>
    </lineage>
</organism>
<proteinExistence type="predicted"/>
<feature type="chain" id="PRO_5040376036" evidence="1">
    <location>
        <begin position="20"/>
        <end position="176"/>
    </location>
</feature>
<protein>
    <submittedName>
        <fullName evidence="3">Uncharacterized protein isoform X2</fullName>
    </submittedName>
</protein>
<evidence type="ECO:0000256" key="1">
    <source>
        <dbReference type="SAM" id="SignalP"/>
    </source>
</evidence>
<sequence length="176" mass="19443">MNSIVWIVFALCLVHQGSSVGYWVNIVTVTSIIDNVSVKTDNSNKTIIVVNKDRTGYTFKASILQNVFTEKGPVEGVVCDTDPNPNQAFIIKILFDLVGADGCPVAVGEYPLISELIYRTDTFTLLKKGFRDASLRIGIKSHGNENAQKDDIIIWGHINELTDSELDALGKKKEEK</sequence>
<feature type="signal peptide" evidence="1">
    <location>
        <begin position="1"/>
        <end position="19"/>
    </location>
</feature>
<accession>A0A9R1TN70</accession>